<dbReference type="RefSeq" id="WP_117418254.1">
    <property type="nucleotide sequence ID" value="NZ_QOHO01000057.1"/>
</dbReference>
<sequence>MTLGNLYIAAAILASKKNRNPKEEALLQQCMLHFEDVTRMRILHHNYVVSKESFLKVSGLNEAPASYLSSSPFSDFHDLCIKSLYAYTDGVSEILAYEIEGILEFLQESGAELG</sequence>
<organism evidence="1 2">
    <name type="scientific">Lacrimispora amygdalina</name>
    <dbReference type="NCBI Taxonomy" id="253257"/>
    <lineage>
        <taxon>Bacteria</taxon>
        <taxon>Bacillati</taxon>
        <taxon>Bacillota</taxon>
        <taxon>Clostridia</taxon>
        <taxon>Lachnospirales</taxon>
        <taxon>Lachnospiraceae</taxon>
        <taxon>Lacrimispora</taxon>
    </lineage>
</organism>
<proteinExistence type="predicted"/>
<gene>
    <name evidence="1" type="ORF">DS742_17400</name>
</gene>
<name>A0A3E2N9M5_9FIRM</name>
<dbReference type="EMBL" id="QOHO01000057">
    <property type="protein sequence ID" value="RFZ77591.1"/>
    <property type="molecule type" value="Genomic_DNA"/>
</dbReference>
<dbReference type="AlphaFoldDB" id="A0A3E2N9M5"/>
<evidence type="ECO:0000313" key="2">
    <source>
        <dbReference type="Proteomes" id="UP000260680"/>
    </source>
</evidence>
<reference evidence="1 2" key="1">
    <citation type="submission" date="2018-07" db="EMBL/GenBank/DDBJ databases">
        <title>New species, Clostridium PI-S10-A1B.</title>
        <authorList>
            <person name="Krishna G."/>
            <person name="Summeta K."/>
            <person name="Shikha S."/>
            <person name="Prabhu P.B."/>
            <person name="Suresh K."/>
        </authorList>
    </citation>
    <scope>NUCLEOTIDE SEQUENCE [LARGE SCALE GENOMIC DNA]</scope>
    <source>
        <strain evidence="1 2">PI-S10-A1B</strain>
    </source>
</reference>
<protein>
    <submittedName>
        <fullName evidence="1">Uncharacterized protein</fullName>
    </submittedName>
</protein>
<dbReference type="Proteomes" id="UP000260680">
    <property type="component" value="Unassembled WGS sequence"/>
</dbReference>
<accession>A0A3E2N9M5</accession>
<evidence type="ECO:0000313" key="1">
    <source>
        <dbReference type="EMBL" id="RFZ77591.1"/>
    </source>
</evidence>
<comment type="caution">
    <text evidence="1">The sequence shown here is derived from an EMBL/GenBank/DDBJ whole genome shotgun (WGS) entry which is preliminary data.</text>
</comment>